<feature type="domain" description="Zn(2)-C6 fungal-type" evidence="3">
    <location>
        <begin position="14"/>
        <end position="39"/>
    </location>
</feature>
<sequence length="532" mass="59586">MLAVSRDQLTAAGRVRCDEGRPSCQRCIKRNDICEGYRDEATIIFRHETVKVIEHARASAAYFSPSSSSGSLRRSRSEDGLQESRRSSLAVGSDPSDLTQEELDAVPPGQRLPWLKEAPSRVPQSVEDQAVDRFMEKYVMYPCNETSSPGFLEHLPGLFKDVNVPGRFALRWAVRAAGYADLSQDSDGDKLSQKALHCYGMALSALGESLAEPGKAPDDYDLMTVVVLDVFETLFLPESARAGAHAQGMAQILRLRGSEQVYSPRGWSLFRLAHHRIQKQQLAFGMPQLTESKEWLDQLNDGINFVAVEKDTFMIKETCQRAQELLNRVQSQEFSPDVLLEMAQEMVALDQAAASWRQSSEWNFKSGSVPEMLRPQQLSTPPITEYFELHADVWRAYEWNYHRTGRIIFHQQVLTCLEVASKSSTATRTVVSTINEMVEQSITTVRQLADGVLATVPQSFGDIDHLGNVHDIAKGPPKCRAVGAYLLLWPIKIIKGPDSRTTFGQKERAQVVFERIREYTGMKAKLGNLSCI</sequence>
<dbReference type="PANTHER" id="PTHR38791">
    <property type="entry name" value="ZN(II)2CYS6 TRANSCRIPTION FACTOR (EUROFUNG)-RELATED-RELATED"/>
    <property type="match status" value="1"/>
</dbReference>
<dbReference type="EMBL" id="JAFIMR010000006">
    <property type="protein sequence ID" value="KAI1877754.1"/>
    <property type="molecule type" value="Genomic_DNA"/>
</dbReference>
<feature type="compositionally biased region" description="Low complexity" evidence="2">
    <location>
        <begin position="63"/>
        <end position="72"/>
    </location>
</feature>
<dbReference type="InterPro" id="IPR053175">
    <property type="entry name" value="DHMBA_Reg_Transcription_Factor"/>
</dbReference>
<dbReference type="GO" id="GO:0000981">
    <property type="term" value="F:DNA-binding transcription factor activity, RNA polymerase II-specific"/>
    <property type="evidence" value="ECO:0007669"/>
    <property type="project" value="InterPro"/>
</dbReference>
<dbReference type="Proteomes" id="UP000829685">
    <property type="component" value="Unassembled WGS sequence"/>
</dbReference>
<evidence type="ECO:0000259" key="3">
    <source>
        <dbReference type="Pfam" id="PF00172"/>
    </source>
</evidence>
<dbReference type="InterPro" id="IPR001138">
    <property type="entry name" value="Zn2Cys6_DnaBD"/>
</dbReference>
<protein>
    <recommendedName>
        <fullName evidence="3">Zn(2)-C6 fungal-type domain-containing protein</fullName>
    </recommendedName>
</protein>
<dbReference type="AlphaFoldDB" id="A0A9P9WT60"/>
<feature type="compositionally biased region" description="Basic and acidic residues" evidence="2">
    <location>
        <begin position="75"/>
        <end position="86"/>
    </location>
</feature>
<evidence type="ECO:0000313" key="4">
    <source>
        <dbReference type="EMBL" id="KAI1877754.1"/>
    </source>
</evidence>
<dbReference type="Pfam" id="PF00172">
    <property type="entry name" value="Zn_clus"/>
    <property type="match status" value="1"/>
</dbReference>
<dbReference type="CDD" id="cd00067">
    <property type="entry name" value="GAL4"/>
    <property type="match status" value="1"/>
</dbReference>
<name>A0A9P9WT60_9PEZI</name>
<keyword evidence="5" id="KW-1185">Reference proteome</keyword>
<organism evidence="4 5">
    <name type="scientific">Neoarthrinium moseri</name>
    <dbReference type="NCBI Taxonomy" id="1658444"/>
    <lineage>
        <taxon>Eukaryota</taxon>
        <taxon>Fungi</taxon>
        <taxon>Dikarya</taxon>
        <taxon>Ascomycota</taxon>
        <taxon>Pezizomycotina</taxon>
        <taxon>Sordariomycetes</taxon>
        <taxon>Xylariomycetidae</taxon>
        <taxon>Amphisphaeriales</taxon>
        <taxon>Apiosporaceae</taxon>
        <taxon>Neoarthrinium</taxon>
    </lineage>
</organism>
<evidence type="ECO:0000313" key="5">
    <source>
        <dbReference type="Proteomes" id="UP000829685"/>
    </source>
</evidence>
<reference evidence="4" key="1">
    <citation type="submission" date="2021-03" db="EMBL/GenBank/DDBJ databases">
        <title>Revisited historic fungal species revealed as producer of novel bioactive compounds through whole genome sequencing and comparative genomics.</title>
        <authorList>
            <person name="Vignolle G.A."/>
            <person name="Hochenegger N."/>
            <person name="Mach R.L."/>
            <person name="Mach-Aigner A.R."/>
            <person name="Javad Rahimi M."/>
            <person name="Salim K.A."/>
            <person name="Chan C.M."/>
            <person name="Lim L.B.L."/>
            <person name="Cai F."/>
            <person name="Druzhinina I.S."/>
            <person name="U'Ren J.M."/>
            <person name="Derntl C."/>
        </authorList>
    </citation>
    <scope>NUCLEOTIDE SEQUENCE</scope>
    <source>
        <strain evidence="4">TUCIM 5799</strain>
    </source>
</reference>
<gene>
    <name evidence="4" type="ORF">JX265_003762</name>
</gene>
<comment type="caution">
    <text evidence="4">The sequence shown here is derived from an EMBL/GenBank/DDBJ whole genome shotgun (WGS) entry which is preliminary data.</text>
</comment>
<proteinExistence type="predicted"/>
<feature type="region of interest" description="Disordered" evidence="2">
    <location>
        <begin position="63"/>
        <end position="120"/>
    </location>
</feature>
<dbReference type="InterPro" id="IPR036864">
    <property type="entry name" value="Zn2-C6_fun-type_DNA-bd_sf"/>
</dbReference>
<accession>A0A9P9WT60</accession>
<evidence type="ECO:0000256" key="1">
    <source>
        <dbReference type="ARBA" id="ARBA00023242"/>
    </source>
</evidence>
<dbReference type="SUPFAM" id="SSF57701">
    <property type="entry name" value="Zn2/Cys6 DNA-binding domain"/>
    <property type="match status" value="1"/>
</dbReference>
<keyword evidence="1" id="KW-0539">Nucleus</keyword>
<evidence type="ECO:0000256" key="2">
    <source>
        <dbReference type="SAM" id="MobiDB-lite"/>
    </source>
</evidence>
<dbReference type="OrthoDB" id="2991872at2759"/>
<dbReference type="GO" id="GO:0008270">
    <property type="term" value="F:zinc ion binding"/>
    <property type="evidence" value="ECO:0007669"/>
    <property type="project" value="InterPro"/>
</dbReference>